<evidence type="ECO:0000313" key="2">
    <source>
        <dbReference type="Proteomes" id="UP000593910"/>
    </source>
</evidence>
<dbReference type="RefSeq" id="WP_193113197.1">
    <property type="nucleotide sequence ID" value="NZ_CP041165.1"/>
</dbReference>
<dbReference type="EMBL" id="CP041165">
    <property type="protein sequence ID" value="QOP41876.1"/>
    <property type="molecule type" value="Genomic_DNA"/>
</dbReference>
<dbReference type="Gene3D" id="3.20.20.450">
    <property type="entry name" value="EAL domain"/>
    <property type="match status" value="1"/>
</dbReference>
<dbReference type="AlphaFoldDB" id="A0A7M1AX23"/>
<accession>A0A7M1AX23</accession>
<dbReference type="SUPFAM" id="SSF141868">
    <property type="entry name" value="EAL domain-like"/>
    <property type="match status" value="1"/>
</dbReference>
<reference evidence="1 2" key="1">
    <citation type="submission" date="2019-06" db="EMBL/GenBank/DDBJ databases">
        <title>Sulfurimonas gotlandica sp. nov., a chemoautotrophic and psychrotolerant epsilonproteobacterium isolated from a pelagic redoxcline, and an emended description of the genus Sulfurimonas.</title>
        <authorList>
            <person name="Wang S."/>
            <person name="Jiang L."/>
            <person name="Shao Z."/>
        </authorList>
    </citation>
    <scope>NUCLEOTIDE SEQUENCE [LARGE SCALE GENOMIC DNA]</scope>
    <source>
        <strain evidence="1 2">B2</strain>
    </source>
</reference>
<gene>
    <name evidence="1" type="ORF">FJR03_09060</name>
</gene>
<proteinExistence type="predicted"/>
<evidence type="ECO:0000313" key="1">
    <source>
        <dbReference type="EMBL" id="QOP41876.1"/>
    </source>
</evidence>
<keyword evidence="2" id="KW-1185">Reference proteome</keyword>
<dbReference type="Proteomes" id="UP000593910">
    <property type="component" value="Chromosome"/>
</dbReference>
<dbReference type="InterPro" id="IPR035919">
    <property type="entry name" value="EAL_sf"/>
</dbReference>
<name>A0A7M1AX23_9BACT</name>
<sequence>MNLITIGRQPMTDHNGNIQAYEWFFRQSEQKNTAVATSHLIMTLINQAGMEATMEADTIFLNIDIRFLATGLVQTLPKQKFVFDIPYSVALRHQDLEMISYLHKEGYRFALDNITIEDGWQEKIRSVLSMIEFLKIDMSNVTTSECIQLSPYKHSHKLIAHKLENDKQLQLAKQFGFELCQGYYISEPELKTYESLPILKRSIYELYKLIQADVSINQLADFFRDHIDIALTLLQFFSNLKIEYEKEITSFCDVLNAIGRKQLRDWSLMLVYSKIGMDDSEEVDSYYQRLKEKRARFAVELEDGPCDEKDFLALMKVYMEVI</sequence>
<dbReference type="SUPFAM" id="SSF109604">
    <property type="entry name" value="HD-domain/PDEase-like"/>
    <property type="match status" value="1"/>
</dbReference>
<organism evidence="1 2">
    <name type="scientific">Sulfurimonas marina</name>
    <dbReference type="NCBI Taxonomy" id="2590551"/>
    <lineage>
        <taxon>Bacteria</taxon>
        <taxon>Pseudomonadati</taxon>
        <taxon>Campylobacterota</taxon>
        <taxon>Epsilonproteobacteria</taxon>
        <taxon>Campylobacterales</taxon>
        <taxon>Sulfurimonadaceae</taxon>
        <taxon>Sulfurimonas</taxon>
    </lineage>
</organism>
<protein>
    <submittedName>
        <fullName evidence="1">EAL domain-containing protein</fullName>
    </submittedName>
</protein>
<dbReference type="KEGG" id="smax:FJR03_09060"/>